<keyword evidence="2" id="KW-0597">Phosphoprotein</keyword>
<dbReference type="GO" id="GO:0004312">
    <property type="term" value="F:fatty acid synthase activity"/>
    <property type="evidence" value="ECO:0007669"/>
    <property type="project" value="TreeGrafter"/>
</dbReference>
<feature type="domain" description="Ketoreductase" evidence="4">
    <location>
        <begin position="456"/>
        <end position="677"/>
    </location>
</feature>
<dbReference type="Pfam" id="PF08659">
    <property type="entry name" value="KR"/>
    <property type="match status" value="1"/>
</dbReference>
<dbReference type="Gene3D" id="3.40.50.720">
    <property type="entry name" value="NAD(P)-binding Rossmann-like Domain"/>
    <property type="match status" value="1"/>
</dbReference>
<dbReference type="SMART" id="SM00822">
    <property type="entry name" value="PKS_KR"/>
    <property type="match status" value="1"/>
</dbReference>
<dbReference type="InterPro" id="IPR050091">
    <property type="entry name" value="PKS_NRPS_Biosynth_Enz"/>
</dbReference>
<dbReference type="PANTHER" id="PTHR43775:SF37">
    <property type="entry name" value="SI:DKEY-61P9.11"/>
    <property type="match status" value="1"/>
</dbReference>
<feature type="region of interest" description="Disordered" evidence="3">
    <location>
        <begin position="44"/>
        <end position="123"/>
    </location>
</feature>
<evidence type="ECO:0000259" key="4">
    <source>
        <dbReference type="SMART" id="SM00822"/>
    </source>
</evidence>
<organism evidence="5 6">
    <name type="scientific">Parafrankia irregularis</name>
    <dbReference type="NCBI Taxonomy" id="795642"/>
    <lineage>
        <taxon>Bacteria</taxon>
        <taxon>Bacillati</taxon>
        <taxon>Actinomycetota</taxon>
        <taxon>Actinomycetes</taxon>
        <taxon>Frankiales</taxon>
        <taxon>Frankiaceae</taxon>
        <taxon>Parafrankia</taxon>
    </lineage>
</organism>
<feature type="compositionally biased region" description="Low complexity" evidence="3">
    <location>
        <begin position="112"/>
        <end position="123"/>
    </location>
</feature>
<sequence length="760" mass="75333">LPGVGAGGAGSGLSEVDESVVEELAAVKTVRGIASWIVERGAAGGSEAGGAGAAPAGAAPAGSGPGDTGRPGTGRAGAVPVSAGRAGGSAEFGGSLGLPEQGGGDRPGGGIARPAPVSVGAGAGRASTAAPASAVAPVSRSGRAGVAVLDGTPVTSASVPVPSSAELAGRTAQASLAPESWGVLSAPRGATDPTFAARVTAPAVPVAPATPTAPATLTAPTARAVGEALPVTRIPLRRFVIDHVTLPAVPSWDALVAAGRASSLAGTRFVVVEGDLGIGLALSSLLEQAGAQVRIVSADNVEAVAQLEAEPGADGLFWVASAGSPASVGSGLPEAFGALRAAALAGPRRLFVVTGLGGDLGRGGDDAELAPGVGLAGLVRTLAHELPDTEVRLVDVHPKEAPRRIAERLLAEMFDPAAPVVVGYRENIRITPELRAVELAPDGRGTAGPAGLDASGVVLLTGGARGITARTAVALARATGCAVELVGRTPLPDGPEDPATVAALDAPALRRALIETGVRRPAEIEKRIGRILAEREIRATLAALGEAASSVRYHAVDVRDGAAVAAVVADVYARHGRLDGVVHGAGVLEDRLLRSKTPESFDRVFRTKVDGAGALLDALRPDVGFVVLFGSVAGVFGNRGQVDYAAANDALDVLAHRASARLTGRVVSVDWGPWGVEAGAAAGRGMVSEELAREYARRGIGLIDPDEGVAALLRELREPVPGAPVQVVQMCGDAASFTSRPSSAGSSSAGSSSAGSSSHA</sequence>
<dbReference type="InterPro" id="IPR036291">
    <property type="entry name" value="NAD(P)-bd_dom_sf"/>
</dbReference>
<evidence type="ECO:0000256" key="1">
    <source>
        <dbReference type="ARBA" id="ARBA00022450"/>
    </source>
</evidence>
<accession>A0A0S4QW93</accession>
<dbReference type="InterPro" id="IPR057326">
    <property type="entry name" value="KR_dom"/>
</dbReference>
<evidence type="ECO:0000313" key="5">
    <source>
        <dbReference type="EMBL" id="CUU59877.1"/>
    </source>
</evidence>
<feature type="compositionally biased region" description="Low complexity" evidence="3">
    <location>
        <begin position="742"/>
        <end position="760"/>
    </location>
</feature>
<dbReference type="RefSeq" id="WP_114476442.1">
    <property type="nucleotide sequence ID" value="NZ_FAOZ01000032.1"/>
</dbReference>
<feature type="compositionally biased region" description="Gly residues" evidence="3">
    <location>
        <begin position="85"/>
        <end position="111"/>
    </location>
</feature>
<dbReference type="EMBL" id="FAOZ01000032">
    <property type="protein sequence ID" value="CUU59877.1"/>
    <property type="molecule type" value="Genomic_DNA"/>
</dbReference>
<evidence type="ECO:0000313" key="6">
    <source>
        <dbReference type="Proteomes" id="UP000198802"/>
    </source>
</evidence>
<feature type="region of interest" description="Disordered" evidence="3">
    <location>
        <begin position="737"/>
        <end position="760"/>
    </location>
</feature>
<protein>
    <submittedName>
        <fullName evidence="5">KR domain-containing protein</fullName>
    </submittedName>
</protein>
<gene>
    <name evidence="5" type="ORF">Ga0074812_13283</name>
</gene>
<feature type="non-terminal residue" evidence="5">
    <location>
        <position position="1"/>
    </location>
</feature>
<reference evidence="6" key="1">
    <citation type="submission" date="2015-11" db="EMBL/GenBank/DDBJ databases">
        <authorList>
            <person name="Varghese N."/>
        </authorList>
    </citation>
    <scope>NUCLEOTIDE SEQUENCE [LARGE SCALE GENOMIC DNA]</scope>
    <source>
        <strain evidence="6">DSM 45899</strain>
    </source>
</reference>
<feature type="compositionally biased region" description="Gly residues" evidence="3">
    <location>
        <begin position="63"/>
        <end position="75"/>
    </location>
</feature>
<keyword evidence="1" id="KW-0596">Phosphopantetheine</keyword>
<dbReference type="SUPFAM" id="SSF51735">
    <property type="entry name" value="NAD(P)-binding Rossmann-fold domains"/>
    <property type="match status" value="2"/>
</dbReference>
<evidence type="ECO:0000256" key="2">
    <source>
        <dbReference type="ARBA" id="ARBA00022553"/>
    </source>
</evidence>
<proteinExistence type="predicted"/>
<dbReference type="InterPro" id="IPR013968">
    <property type="entry name" value="PKS_KR"/>
</dbReference>
<dbReference type="Proteomes" id="UP000198802">
    <property type="component" value="Unassembled WGS sequence"/>
</dbReference>
<dbReference type="GO" id="GO:0006633">
    <property type="term" value="P:fatty acid biosynthetic process"/>
    <property type="evidence" value="ECO:0007669"/>
    <property type="project" value="TreeGrafter"/>
</dbReference>
<name>A0A0S4QW93_9ACTN</name>
<dbReference type="CDD" id="cd08953">
    <property type="entry name" value="KR_2_SDR_x"/>
    <property type="match status" value="1"/>
</dbReference>
<dbReference type="PANTHER" id="PTHR43775">
    <property type="entry name" value="FATTY ACID SYNTHASE"/>
    <property type="match status" value="1"/>
</dbReference>
<feature type="compositionally biased region" description="Low complexity" evidence="3">
    <location>
        <begin position="53"/>
        <end position="62"/>
    </location>
</feature>
<dbReference type="AlphaFoldDB" id="A0A0S4QW93"/>
<evidence type="ECO:0000256" key="3">
    <source>
        <dbReference type="SAM" id="MobiDB-lite"/>
    </source>
</evidence>
<keyword evidence="6" id="KW-1185">Reference proteome</keyword>